<name>A0ABX1BHP2_9ACTN</name>
<gene>
    <name evidence="2" type="ORF">HCN51_42355</name>
</gene>
<accession>A0ABX1BHP2</accession>
<sequence length="81" mass="9279">MEMSGADLLAQAERITTAVGRRSRWVIRFPLVYGTAWTVMVLAVTSRRLAARRGQHDDLDPRDRRTHVEITEGYVGKRPRT</sequence>
<protein>
    <submittedName>
        <fullName evidence="2">Uncharacterized protein</fullName>
    </submittedName>
</protein>
<dbReference type="Proteomes" id="UP000696294">
    <property type="component" value="Unassembled WGS sequence"/>
</dbReference>
<dbReference type="EMBL" id="JAATEP010000044">
    <property type="protein sequence ID" value="NJP96007.1"/>
    <property type="molecule type" value="Genomic_DNA"/>
</dbReference>
<evidence type="ECO:0000256" key="1">
    <source>
        <dbReference type="SAM" id="Phobius"/>
    </source>
</evidence>
<reference evidence="2 3" key="1">
    <citation type="submission" date="2020-03" db="EMBL/GenBank/DDBJ databases">
        <title>WGS of actinomycetes isolated from Thailand.</title>
        <authorList>
            <person name="Thawai C."/>
        </authorList>
    </citation>
    <scope>NUCLEOTIDE SEQUENCE [LARGE SCALE GENOMIC DNA]</scope>
    <source>
        <strain evidence="2 3">FMUSA5-5</strain>
    </source>
</reference>
<keyword evidence="3" id="KW-1185">Reference proteome</keyword>
<dbReference type="RefSeq" id="WP_168017643.1">
    <property type="nucleotide sequence ID" value="NZ_JAATEP010000044.1"/>
</dbReference>
<evidence type="ECO:0000313" key="2">
    <source>
        <dbReference type="EMBL" id="NJP96007.1"/>
    </source>
</evidence>
<keyword evidence="1" id="KW-1133">Transmembrane helix</keyword>
<evidence type="ECO:0000313" key="3">
    <source>
        <dbReference type="Proteomes" id="UP000696294"/>
    </source>
</evidence>
<keyword evidence="1" id="KW-0812">Transmembrane</keyword>
<organism evidence="2 3">
    <name type="scientific">Nonomuraea composti</name>
    <dbReference type="NCBI Taxonomy" id="2720023"/>
    <lineage>
        <taxon>Bacteria</taxon>
        <taxon>Bacillati</taxon>
        <taxon>Actinomycetota</taxon>
        <taxon>Actinomycetes</taxon>
        <taxon>Streptosporangiales</taxon>
        <taxon>Streptosporangiaceae</taxon>
        <taxon>Nonomuraea</taxon>
    </lineage>
</organism>
<comment type="caution">
    <text evidence="2">The sequence shown here is derived from an EMBL/GenBank/DDBJ whole genome shotgun (WGS) entry which is preliminary data.</text>
</comment>
<keyword evidence="1" id="KW-0472">Membrane</keyword>
<proteinExistence type="predicted"/>
<feature type="transmembrane region" description="Helical" evidence="1">
    <location>
        <begin position="25"/>
        <end position="45"/>
    </location>
</feature>